<dbReference type="HOGENOM" id="CLU_723750_0_0_1"/>
<gene>
    <name evidence="1" type="ORF">JAAARDRAFT_32924</name>
</gene>
<dbReference type="InterPro" id="IPR032675">
    <property type="entry name" value="LRR_dom_sf"/>
</dbReference>
<sequence>MIYASEVLAFATSTLRELDFVFPDDETTSHRENLTMLLHTLPSRCPRLDTICIECLAPTLSLSFLGQFEHLRTIKIDIDQDELGITVIDPPAIRSLSKLQHLKLLRGAKLPTALDRALFQPGFPSLADLEVCNCDIRDVEVLLSIASSRTLRKFSMWFMDTGEPDAYIACLRTLSDIGESLLDLVLNFTFDPSDSHPTAIAHVILQGLPSLKLPNLETLQLHHSFDHNSSPIEISLNTASQMALAWPKIKDLVFEEALIAFSIESLAVFVSSCSNLVDLHLSNLIVGEIASAYSLDPTIICLGLQRLSIENPVQNVDDAELASLLDTIFPNLTLYNCHIGENQNVKHHLSELQRCRKEGTEALDVLERFSVDSTDSEIDAEG</sequence>
<dbReference type="AlphaFoldDB" id="A0A067Q0N8"/>
<reference evidence="2" key="1">
    <citation type="journal article" date="2014" name="Proc. Natl. Acad. Sci. U.S.A.">
        <title>Extensive sampling of basidiomycete genomes demonstrates inadequacy of the white-rot/brown-rot paradigm for wood decay fungi.</title>
        <authorList>
            <person name="Riley R."/>
            <person name="Salamov A.A."/>
            <person name="Brown D.W."/>
            <person name="Nagy L.G."/>
            <person name="Floudas D."/>
            <person name="Held B.W."/>
            <person name="Levasseur A."/>
            <person name="Lombard V."/>
            <person name="Morin E."/>
            <person name="Otillar R."/>
            <person name="Lindquist E.A."/>
            <person name="Sun H."/>
            <person name="LaButti K.M."/>
            <person name="Schmutz J."/>
            <person name="Jabbour D."/>
            <person name="Luo H."/>
            <person name="Baker S.E."/>
            <person name="Pisabarro A.G."/>
            <person name="Walton J.D."/>
            <person name="Blanchette R.A."/>
            <person name="Henrissat B."/>
            <person name="Martin F."/>
            <person name="Cullen D."/>
            <person name="Hibbett D.S."/>
            <person name="Grigoriev I.V."/>
        </authorList>
    </citation>
    <scope>NUCLEOTIDE SEQUENCE [LARGE SCALE GENOMIC DNA]</scope>
    <source>
        <strain evidence="2">MUCL 33604</strain>
    </source>
</reference>
<protein>
    <recommendedName>
        <fullName evidence="3">F-box domain-containing protein</fullName>
    </recommendedName>
</protein>
<dbReference type="SUPFAM" id="SSF52047">
    <property type="entry name" value="RNI-like"/>
    <property type="match status" value="1"/>
</dbReference>
<evidence type="ECO:0008006" key="3">
    <source>
        <dbReference type="Google" id="ProtNLM"/>
    </source>
</evidence>
<dbReference type="EMBL" id="KL197714">
    <property type="protein sequence ID" value="KDQ60514.1"/>
    <property type="molecule type" value="Genomic_DNA"/>
</dbReference>
<dbReference type="Gene3D" id="3.80.10.10">
    <property type="entry name" value="Ribonuclease Inhibitor"/>
    <property type="match status" value="1"/>
</dbReference>
<organism evidence="1 2">
    <name type="scientific">Jaapia argillacea MUCL 33604</name>
    <dbReference type="NCBI Taxonomy" id="933084"/>
    <lineage>
        <taxon>Eukaryota</taxon>
        <taxon>Fungi</taxon>
        <taxon>Dikarya</taxon>
        <taxon>Basidiomycota</taxon>
        <taxon>Agaricomycotina</taxon>
        <taxon>Agaricomycetes</taxon>
        <taxon>Agaricomycetidae</taxon>
        <taxon>Jaapiales</taxon>
        <taxon>Jaapiaceae</taxon>
        <taxon>Jaapia</taxon>
    </lineage>
</organism>
<evidence type="ECO:0000313" key="1">
    <source>
        <dbReference type="EMBL" id="KDQ60514.1"/>
    </source>
</evidence>
<keyword evidence="2" id="KW-1185">Reference proteome</keyword>
<name>A0A067Q0N8_9AGAM</name>
<evidence type="ECO:0000313" key="2">
    <source>
        <dbReference type="Proteomes" id="UP000027265"/>
    </source>
</evidence>
<dbReference type="Proteomes" id="UP000027265">
    <property type="component" value="Unassembled WGS sequence"/>
</dbReference>
<proteinExistence type="predicted"/>
<accession>A0A067Q0N8</accession>
<dbReference type="InParanoid" id="A0A067Q0N8"/>